<evidence type="ECO:0000259" key="8">
    <source>
        <dbReference type="PROSITE" id="PS50004"/>
    </source>
</evidence>
<evidence type="ECO:0000256" key="6">
    <source>
        <dbReference type="ARBA" id="ARBA00023136"/>
    </source>
</evidence>
<dbReference type="CDD" id="cd08379">
    <property type="entry name" value="C2D_MCTP_PRT_plant"/>
    <property type="match status" value="1"/>
</dbReference>
<dbReference type="OrthoDB" id="67700at2759"/>
<dbReference type="AlphaFoldDB" id="A0A5J9UWT6"/>
<dbReference type="SUPFAM" id="SSF49562">
    <property type="entry name" value="C2 domain (Calcium/lipid-binding domain, CaLB)"/>
    <property type="match status" value="4"/>
</dbReference>
<accession>A0A5J9UWT6</accession>
<comment type="similarity">
    <text evidence="2">Belongs to the MCTP family.</text>
</comment>
<evidence type="ECO:0000256" key="4">
    <source>
        <dbReference type="ARBA" id="ARBA00022737"/>
    </source>
</evidence>
<feature type="transmembrane region" description="Helical" evidence="7">
    <location>
        <begin position="601"/>
        <end position="618"/>
    </location>
</feature>
<dbReference type="Gene3D" id="2.60.40.150">
    <property type="entry name" value="C2 domain"/>
    <property type="match status" value="2"/>
</dbReference>
<dbReference type="InterPro" id="IPR047255">
    <property type="entry name" value="C2D_MCTP_PRT_plant"/>
</dbReference>
<feature type="transmembrane region" description="Helical" evidence="7">
    <location>
        <begin position="744"/>
        <end position="772"/>
    </location>
</feature>
<name>A0A5J9UWT6_9POAL</name>
<keyword evidence="6 7" id="KW-0472">Membrane</keyword>
<gene>
    <name evidence="9" type="ORF">EJB05_19218</name>
</gene>
<keyword evidence="10" id="KW-1185">Reference proteome</keyword>
<organism evidence="9 10">
    <name type="scientific">Eragrostis curvula</name>
    <name type="common">weeping love grass</name>
    <dbReference type="NCBI Taxonomy" id="38414"/>
    <lineage>
        <taxon>Eukaryota</taxon>
        <taxon>Viridiplantae</taxon>
        <taxon>Streptophyta</taxon>
        <taxon>Embryophyta</taxon>
        <taxon>Tracheophyta</taxon>
        <taxon>Spermatophyta</taxon>
        <taxon>Magnoliopsida</taxon>
        <taxon>Liliopsida</taxon>
        <taxon>Poales</taxon>
        <taxon>Poaceae</taxon>
        <taxon>PACMAD clade</taxon>
        <taxon>Chloridoideae</taxon>
        <taxon>Eragrostideae</taxon>
        <taxon>Eragrostidinae</taxon>
        <taxon>Eragrostis</taxon>
    </lineage>
</organism>
<evidence type="ECO:0000256" key="2">
    <source>
        <dbReference type="ARBA" id="ARBA00007923"/>
    </source>
</evidence>
<comment type="subcellular location">
    <subcellularLocation>
        <location evidence="1">Membrane</location>
        <topology evidence="1">Multi-pass membrane protein</topology>
    </subcellularLocation>
</comment>
<dbReference type="InterPro" id="IPR035892">
    <property type="entry name" value="C2_domain_sf"/>
</dbReference>
<feature type="non-terminal residue" evidence="9">
    <location>
        <position position="1"/>
    </location>
</feature>
<dbReference type="Proteomes" id="UP000324897">
    <property type="component" value="Chromosome 1"/>
</dbReference>
<dbReference type="GO" id="GO:0016020">
    <property type="term" value="C:membrane"/>
    <property type="evidence" value="ECO:0007669"/>
    <property type="project" value="UniProtKB-SubCell"/>
</dbReference>
<protein>
    <recommendedName>
        <fullName evidence="8">C2 domain-containing protein</fullName>
    </recommendedName>
</protein>
<dbReference type="Pfam" id="PF00168">
    <property type="entry name" value="C2"/>
    <property type="match status" value="2"/>
</dbReference>
<dbReference type="InterPro" id="IPR013583">
    <property type="entry name" value="MCTP_C"/>
</dbReference>
<dbReference type="SMART" id="SM00239">
    <property type="entry name" value="C2"/>
    <property type="match status" value="2"/>
</dbReference>
<dbReference type="CDD" id="cd04022">
    <property type="entry name" value="C2A_MCTP_PRT_plant"/>
    <property type="match status" value="1"/>
</dbReference>
<evidence type="ECO:0000256" key="7">
    <source>
        <dbReference type="SAM" id="Phobius"/>
    </source>
</evidence>
<dbReference type="Pfam" id="PF08372">
    <property type="entry name" value="PRT_C"/>
    <property type="match status" value="1"/>
</dbReference>
<evidence type="ECO:0000256" key="5">
    <source>
        <dbReference type="ARBA" id="ARBA00022989"/>
    </source>
</evidence>
<dbReference type="EMBL" id="RWGY01000011">
    <property type="protein sequence ID" value="TVU27721.1"/>
    <property type="molecule type" value="Genomic_DNA"/>
</dbReference>
<keyword evidence="3 7" id="KW-0812">Transmembrane</keyword>
<dbReference type="GO" id="GO:0005783">
    <property type="term" value="C:endoplasmic reticulum"/>
    <property type="evidence" value="ECO:0007669"/>
    <property type="project" value="EnsemblPlants"/>
</dbReference>
<keyword evidence="4" id="KW-0677">Repeat</keyword>
<evidence type="ECO:0000256" key="3">
    <source>
        <dbReference type="ARBA" id="ARBA00022692"/>
    </source>
</evidence>
<reference evidence="9 10" key="1">
    <citation type="journal article" date="2019" name="Sci. Rep.">
        <title>A high-quality genome of Eragrostis curvula grass provides insights into Poaceae evolution and supports new strategies to enhance forage quality.</title>
        <authorList>
            <person name="Carballo J."/>
            <person name="Santos B.A.C.M."/>
            <person name="Zappacosta D."/>
            <person name="Garbus I."/>
            <person name="Selva J.P."/>
            <person name="Gallo C.A."/>
            <person name="Diaz A."/>
            <person name="Albertini E."/>
            <person name="Caccamo M."/>
            <person name="Echenique V."/>
        </authorList>
    </citation>
    <scope>NUCLEOTIDE SEQUENCE [LARGE SCALE GENOMIC DNA]</scope>
    <source>
        <strain evidence="10">cv. Victoria</strain>
        <tissue evidence="9">Leaf</tissue>
    </source>
</reference>
<evidence type="ECO:0000313" key="10">
    <source>
        <dbReference type="Proteomes" id="UP000324897"/>
    </source>
</evidence>
<dbReference type="Gramene" id="TVU27721">
    <property type="protein sequence ID" value="TVU27721"/>
    <property type="gene ID" value="EJB05_19218"/>
</dbReference>
<dbReference type="PROSITE" id="PS50004">
    <property type="entry name" value="C2"/>
    <property type="match status" value="2"/>
</dbReference>
<feature type="transmembrane region" description="Helical" evidence="7">
    <location>
        <begin position="630"/>
        <end position="657"/>
    </location>
</feature>
<dbReference type="InterPro" id="IPR000008">
    <property type="entry name" value="C2_dom"/>
</dbReference>
<sequence length="802" mass="89892">MAKAEKLVVEVVAAHNLMPKDGQGSSSAFVEVEFEHQKRRTRARPKDLNPVWNERLVFPIADPDDLPYRAIDVGVYNDRPGSGADGGSPHSRNFLGKVRVPASGVPGPGEEVVPQLFTLEKRSLFSHIRGEITLKLYRIYSGDVVVNNKSKPEKQQAKVYVRARGGGSDDHVGRVWFDLAEVPRRAPPDSTLAPQWYSMEDRRGQRGGAEVMVAVWFGTQADEAFAEAWHSKAAGVHGNGPLGSIKSKVYVAPKLWYLRVAVIEAQDLFPMDKGPLPMGRFPSSLCFLVLSVEDRVSPGRDEILGRLVVPISAIERRWDWKPVVSRWFGLDRATGGANVAGSNANRFGSRRVHLRLSLDGGYHVLDEATAYSSDLQPTAKQLWKPCVGVLELGVLGATGLIPMKARDGRGATADAYCVAKYGQKWIRTRTIVDSVCPRWNEQYTWEVFDPCTVITVGVFDNCHVDKPASANTTVAVRDNCIGKVRIRLSTLETDRVYTHAYPLLMLHPSGVKKMGELHLAVRFCCGNAGNMFHAYARPLLPKMHYAEPLLVRQVESLRFQATNVVAARLGRAEPPLGKEVVEYMLDHRSHLWSMRRSKANFARLVGVLSGPIAIVRWFELVRSWQRPVHSCLAVFTFLVFVTMPELILPTAFLAMAFTGLWRYRVRPRHPPHMEMRLSHADAATADELDEEFDTFPSSRGDVVRFRYDRLRSIAGRLQTVVGDIATQGERMQGLLSWRDPRATLMFSIACVVAAVIAYSIPMKVMIGFWGLYAMRPPRFRSRMPSRLMNFFRRLPSRADILL</sequence>
<feature type="domain" description="C2" evidence="8">
    <location>
        <begin position="371"/>
        <end position="501"/>
    </location>
</feature>
<dbReference type="PANTHER" id="PTHR31425">
    <property type="entry name" value="PHOSPHORIBOSYLANTHRANILATE TRANSFERASE ISOFORM 1"/>
    <property type="match status" value="1"/>
</dbReference>
<dbReference type="InterPro" id="IPR047259">
    <property type="entry name" value="QUIRKY-like"/>
</dbReference>
<proteinExistence type="inferred from homology"/>
<evidence type="ECO:0000256" key="1">
    <source>
        <dbReference type="ARBA" id="ARBA00004141"/>
    </source>
</evidence>
<evidence type="ECO:0000313" key="9">
    <source>
        <dbReference type="EMBL" id="TVU27721.1"/>
    </source>
</evidence>
<dbReference type="PANTHER" id="PTHR31425:SF48">
    <property type="entry name" value="MULTIPLE C2 DOMAIN AND TRANSMEMBRANE REGION PROTEIN 10"/>
    <property type="match status" value="1"/>
</dbReference>
<keyword evidence="5 7" id="KW-1133">Transmembrane helix</keyword>
<feature type="domain" description="C2" evidence="8">
    <location>
        <begin position="1"/>
        <end position="117"/>
    </location>
</feature>
<comment type="caution">
    <text evidence="9">The sequence shown here is derived from an EMBL/GenBank/DDBJ whole genome shotgun (WGS) entry which is preliminary data.</text>
</comment>
<dbReference type="FunFam" id="2.60.40.150:FF:000090">
    <property type="entry name" value="C2 domain-containing protein"/>
    <property type="match status" value="1"/>
</dbReference>